<feature type="non-terminal residue" evidence="2">
    <location>
        <position position="580"/>
    </location>
</feature>
<dbReference type="AlphaFoldDB" id="A0A2G9UR52"/>
<feature type="compositionally biased region" description="Polar residues" evidence="1">
    <location>
        <begin position="461"/>
        <end position="470"/>
    </location>
</feature>
<feature type="compositionally biased region" description="Basic and acidic residues" evidence="1">
    <location>
        <begin position="281"/>
        <end position="292"/>
    </location>
</feature>
<keyword evidence="3" id="KW-1185">Reference proteome</keyword>
<organism evidence="2 3">
    <name type="scientific">Teladorsagia circumcincta</name>
    <name type="common">Brown stomach worm</name>
    <name type="synonym">Ostertagia circumcincta</name>
    <dbReference type="NCBI Taxonomy" id="45464"/>
    <lineage>
        <taxon>Eukaryota</taxon>
        <taxon>Metazoa</taxon>
        <taxon>Ecdysozoa</taxon>
        <taxon>Nematoda</taxon>
        <taxon>Chromadorea</taxon>
        <taxon>Rhabditida</taxon>
        <taxon>Rhabditina</taxon>
        <taxon>Rhabditomorpha</taxon>
        <taxon>Strongyloidea</taxon>
        <taxon>Trichostrongylidae</taxon>
        <taxon>Teladorsagia</taxon>
    </lineage>
</organism>
<evidence type="ECO:0000256" key="1">
    <source>
        <dbReference type="SAM" id="MobiDB-lite"/>
    </source>
</evidence>
<dbReference type="Proteomes" id="UP000230423">
    <property type="component" value="Unassembled WGS sequence"/>
</dbReference>
<reference evidence="2 3" key="1">
    <citation type="submission" date="2015-09" db="EMBL/GenBank/DDBJ databases">
        <title>Draft genome of the parasitic nematode Teladorsagia circumcincta isolate WARC Sus (inbred).</title>
        <authorList>
            <person name="Mitreva M."/>
        </authorList>
    </citation>
    <scope>NUCLEOTIDE SEQUENCE [LARGE SCALE GENOMIC DNA]</scope>
    <source>
        <strain evidence="2 3">S</strain>
    </source>
</reference>
<dbReference type="OrthoDB" id="10051416at2759"/>
<evidence type="ECO:0000313" key="2">
    <source>
        <dbReference type="EMBL" id="PIO72636.1"/>
    </source>
</evidence>
<proteinExistence type="predicted"/>
<gene>
    <name evidence="2" type="ORF">TELCIR_05422</name>
</gene>
<feature type="region of interest" description="Disordered" evidence="1">
    <location>
        <begin position="281"/>
        <end position="300"/>
    </location>
</feature>
<dbReference type="EMBL" id="KZ345629">
    <property type="protein sequence ID" value="PIO72636.1"/>
    <property type="molecule type" value="Genomic_DNA"/>
</dbReference>
<name>A0A2G9UR52_TELCI</name>
<protein>
    <recommendedName>
        <fullName evidence="4">Fragile site-associated protein C-terminal domain-containing protein</fullName>
    </recommendedName>
</protein>
<evidence type="ECO:0008006" key="4">
    <source>
        <dbReference type="Google" id="ProtNLM"/>
    </source>
</evidence>
<evidence type="ECO:0000313" key="3">
    <source>
        <dbReference type="Proteomes" id="UP000230423"/>
    </source>
</evidence>
<feature type="region of interest" description="Disordered" evidence="1">
    <location>
        <begin position="454"/>
        <end position="474"/>
    </location>
</feature>
<sequence length="580" mass="65437">MLDIEPRVVVDFQVPDVEVSLERRDSQVKPLATVFTGKVKGELRKNNLSNRRHRPPEKDVLFNRRSDATNRDPVEKGASTLSTLKALHMYKMKIDIGAVNTLIVMPRPLEMTGKNEFPLYDVLSPCLTTWLHVSKKLMDTVEALQENWGATVDVTFAQVLKLALDSTDDRIFNVKAGRCVMSKVTELGAHQASCPSCLLLHTVLRWCALPQSAEKLAQQPPSTLTVIPEFAVKAKRKTALMALLSHWHPDICQQVKLASNAEARKFRVDPATMTRDVRITMEEPAKKTEPKNRRNPSTASRSNTVIDLYHWLLSVHREPKDRKSAETSSKEYLNPMDIMPQAFFFSFYRADIAYNGTVENVRFVVALCSADRSPHSVHSLLPAQTRASVSWDVRVLDMMRDFEKNRSRSTTKKRGDVVKKVRGELEIDSVRLESILTDLYVSVMVQLIGVKQHHDSDRNQANKSKMSTKPLSPKRNATMFDISLSGVAEGDKEEPLTTLRVTLGAIEGELPVAAHSLHDVVMRHGPQEVTVVESTEVAAAPWQQNQVKVEDSRKPVRPRTPVMKIKFDFETSNIELRARL</sequence>
<accession>A0A2G9UR52</accession>